<dbReference type="EMBL" id="WTVP01000013">
    <property type="protein sequence ID" value="NMG15281.1"/>
    <property type="molecule type" value="Genomic_DNA"/>
</dbReference>
<dbReference type="InterPro" id="IPR050426">
    <property type="entry name" value="Glycosyltransferase_28"/>
</dbReference>
<dbReference type="Pfam" id="PF06722">
    <property type="entry name" value="EryCIII-like_C"/>
    <property type="match status" value="1"/>
</dbReference>
<organism evidence="3 4">
    <name type="scientific">Aromatoleum bremense</name>
    <dbReference type="NCBI Taxonomy" id="76115"/>
    <lineage>
        <taxon>Bacteria</taxon>
        <taxon>Pseudomonadati</taxon>
        <taxon>Pseudomonadota</taxon>
        <taxon>Betaproteobacteria</taxon>
        <taxon>Rhodocyclales</taxon>
        <taxon>Rhodocyclaceae</taxon>
        <taxon>Aromatoleum</taxon>
    </lineage>
</organism>
<evidence type="ECO:0000313" key="4">
    <source>
        <dbReference type="Proteomes" id="UP000633943"/>
    </source>
</evidence>
<gene>
    <name evidence="3" type="ORF">GPA24_06930</name>
</gene>
<keyword evidence="1" id="KW-0812">Transmembrane</keyword>
<protein>
    <submittedName>
        <fullName evidence="3">Glycosyl transferase</fullName>
    </submittedName>
</protein>
<evidence type="ECO:0000259" key="2">
    <source>
        <dbReference type="Pfam" id="PF06722"/>
    </source>
</evidence>
<keyword evidence="4" id="KW-1185">Reference proteome</keyword>
<dbReference type="Proteomes" id="UP000633943">
    <property type="component" value="Unassembled WGS sequence"/>
</dbReference>
<dbReference type="Gene3D" id="3.40.50.2000">
    <property type="entry name" value="Glycogen Phosphorylase B"/>
    <property type="match status" value="2"/>
</dbReference>
<keyword evidence="1" id="KW-1133">Transmembrane helix</keyword>
<dbReference type="GO" id="GO:0016740">
    <property type="term" value="F:transferase activity"/>
    <property type="evidence" value="ECO:0007669"/>
    <property type="project" value="UniProtKB-KW"/>
</dbReference>
<dbReference type="InterPro" id="IPR010610">
    <property type="entry name" value="EryCIII-like_C"/>
</dbReference>
<dbReference type="PANTHER" id="PTHR48050:SF13">
    <property type="entry name" value="STEROL 3-BETA-GLUCOSYLTRANSFERASE UGT80A2"/>
    <property type="match status" value="1"/>
</dbReference>
<dbReference type="PANTHER" id="PTHR48050">
    <property type="entry name" value="STEROL 3-BETA-GLUCOSYLTRANSFERASE"/>
    <property type="match status" value="1"/>
</dbReference>
<accession>A0ABX1NU06</accession>
<dbReference type="SUPFAM" id="SSF53756">
    <property type="entry name" value="UDP-Glycosyltransferase/glycogen phosphorylase"/>
    <property type="match status" value="1"/>
</dbReference>
<name>A0ABX1NU06_9RHOO</name>
<feature type="domain" description="Erythromycin biosynthesis protein CIII-like C-terminal" evidence="2">
    <location>
        <begin position="261"/>
        <end position="390"/>
    </location>
</feature>
<feature type="transmembrane region" description="Helical" evidence="1">
    <location>
        <begin position="147"/>
        <end position="167"/>
    </location>
</feature>
<sequence>MTQRKRILFIAEAVTLAHVARPYALARGLDPQAYEVVFACADNYGALFDTWPWQRESIWSISPQVFMRRLAQGRRLYPLETLKQYAREDLRLINTLQPDAIVGDFRLSLSATARLAHVPYIALANAYWSPYAQRGRIPVPCLPMTRLLGVPLGAALFTLAAPFAFAWHTLPLNRLRRDYGLPQLGLDLRRVYTDADITLYADVPELVPTTGLPPRHRYIGPVEWSPSTEMPEFGLNDLGNRPLVYVTLGSSGSAELLPTILEALSGIDCTVAAATAGVPLHHIPANAVVADYLPGDRMAERASLVICNGGSPTSHQALARGVPVLGIPFNLDQHLNMHYVTAYGAGIALRPETITVSVLRAAAKTLLQDATVRHRAEELARIIRRHHPAEALARTITEITETNS</sequence>
<evidence type="ECO:0000256" key="1">
    <source>
        <dbReference type="SAM" id="Phobius"/>
    </source>
</evidence>
<reference evidence="3 4" key="1">
    <citation type="submission" date="2019-12" db="EMBL/GenBank/DDBJ databases">
        <title>Comparative genomics gives insights into the taxonomy of the Azoarcus-Aromatoleum group and reveals separate origins of nif in the plant-associated Azoarcus and non-plant-associated Aromatoleum sub-groups.</title>
        <authorList>
            <person name="Lafos M."/>
            <person name="Maluk M."/>
            <person name="Batista M."/>
            <person name="Junghare M."/>
            <person name="Carmona M."/>
            <person name="Faoro H."/>
            <person name="Cruz L.M."/>
            <person name="Battistoni F."/>
            <person name="De Souza E."/>
            <person name="Pedrosa F."/>
            <person name="Chen W.-M."/>
            <person name="Poole P.S."/>
            <person name="Dixon R.A."/>
            <person name="James E.K."/>
        </authorList>
    </citation>
    <scope>NUCLEOTIDE SEQUENCE [LARGE SCALE GENOMIC DNA]</scope>
    <source>
        <strain evidence="3 4">PbN1</strain>
    </source>
</reference>
<dbReference type="RefSeq" id="WP_169201971.1">
    <property type="nucleotide sequence ID" value="NZ_CP059467.1"/>
</dbReference>
<proteinExistence type="predicted"/>
<comment type="caution">
    <text evidence="3">The sequence shown here is derived from an EMBL/GenBank/DDBJ whole genome shotgun (WGS) entry which is preliminary data.</text>
</comment>
<evidence type="ECO:0000313" key="3">
    <source>
        <dbReference type="EMBL" id="NMG15281.1"/>
    </source>
</evidence>
<keyword evidence="3" id="KW-0808">Transferase</keyword>
<keyword evidence="1" id="KW-0472">Membrane</keyword>